<organism evidence="2 3">
    <name type="scientific">Clonostachys chloroleuca</name>
    <dbReference type="NCBI Taxonomy" id="1926264"/>
    <lineage>
        <taxon>Eukaryota</taxon>
        <taxon>Fungi</taxon>
        <taxon>Dikarya</taxon>
        <taxon>Ascomycota</taxon>
        <taxon>Pezizomycotina</taxon>
        <taxon>Sordariomycetes</taxon>
        <taxon>Hypocreomycetidae</taxon>
        <taxon>Hypocreales</taxon>
        <taxon>Bionectriaceae</taxon>
        <taxon>Clonostachys</taxon>
    </lineage>
</organism>
<reference evidence="2" key="1">
    <citation type="submission" date="2023-01" db="EMBL/GenBank/DDBJ databases">
        <authorList>
            <person name="Piombo E."/>
        </authorList>
    </citation>
    <scope>NUCLEOTIDE SEQUENCE</scope>
</reference>
<comment type="caution">
    <text evidence="2">The sequence shown here is derived from an EMBL/GenBank/DDBJ whole genome shotgun (WGS) entry which is preliminary data.</text>
</comment>
<keyword evidence="1" id="KW-0732">Signal</keyword>
<evidence type="ECO:0000256" key="1">
    <source>
        <dbReference type="SAM" id="SignalP"/>
    </source>
</evidence>
<evidence type="ECO:0008006" key="4">
    <source>
        <dbReference type="Google" id="ProtNLM"/>
    </source>
</evidence>
<feature type="non-terminal residue" evidence="2">
    <location>
        <position position="1"/>
    </location>
</feature>
<feature type="chain" id="PRO_5041449500" description="Secreted protein" evidence="1">
    <location>
        <begin position="24"/>
        <end position="105"/>
    </location>
</feature>
<gene>
    <name evidence="2" type="ORF">CCHLO57077_00018472</name>
</gene>
<keyword evidence="3" id="KW-1185">Reference proteome</keyword>
<feature type="non-terminal residue" evidence="2">
    <location>
        <position position="105"/>
    </location>
</feature>
<dbReference type="EMBL" id="CABFNP030001080">
    <property type="protein sequence ID" value="CAI6091076.1"/>
    <property type="molecule type" value="Genomic_DNA"/>
</dbReference>
<name>A0AA35M5V0_9HYPO</name>
<evidence type="ECO:0000313" key="2">
    <source>
        <dbReference type="EMBL" id="CAI6091076.1"/>
    </source>
</evidence>
<dbReference type="Proteomes" id="UP001160390">
    <property type="component" value="Unassembled WGS sequence"/>
</dbReference>
<proteinExistence type="predicted"/>
<accession>A0AA35M5V0</accession>
<sequence>QLPALTLLTYLFAQLTYHAPTNARRWQRQPISSAIHILLVLRLPVKLPKFSRHFATNDLSIFSIQIRKTMTDRNAPTTVIRLPSQSKPRVRLIDPDPFKGLRLGR</sequence>
<dbReference type="AlphaFoldDB" id="A0AA35M5V0"/>
<feature type="signal peptide" evidence="1">
    <location>
        <begin position="1"/>
        <end position="23"/>
    </location>
</feature>
<protein>
    <recommendedName>
        <fullName evidence="4">Secreted protein</fullName>
    </recommendedName>
</protein>
<evidence type="ECO:0000313" key="3">
    <source>
        <dbReference type="Proteomes" id="UP001160390"/>
    </source>
</evidence>